<organism evidence="2 3">
    <name type="scientific">Stentor coeruleus</name>
    <dbReference type="NCBI Taxonomy" id="5963"/>
    <lineage>
        <taxon>Eukaryota</taxon>
        <taxon>Sar</taxon>
        <taxon>Alveolata</taxon>
        <taxon>Ciliophora</taxon>
        <taxon>Postciliodesmatophora</taxon>
        <taxon>Heterotrichea</taxon>
        <taxon>Heterotrichida</taxon>
        <taxon>Stentoridae</taxon>
        <taxon>Stentor</taxon>
    </lineage>
</organism>
<protein>
    <submittedName>
        <fullName evidence="2">Uncharacterized protein</fullName>
    </submittedName>
</protein>
<dbReference type="EMBL" id="MPUH01000241">
    <property type="protein sequence ID" value="OMJ85305.1"/>
    <property type="molecule type" value="Genomic_DNA"/>
</dbReference>
<keyword evidence="3" id="KW-1185">Reference proteome</keyword>
<feature type="region of interest" description="Disordered" evidence="1">
    <location>
        <begin position="1"/>
        <end position="37"/>
    </location>
</feature>
<dbReference type="Proteomes" id="UP000187209">
    <property type="component" value="Unassembled WGS sequence"/>
</dbReference>
<name>A0A1R2C8N1_9CILI</name>
<accession>A0A1R2C8N1</accession>
<reference evidence="2 3" key="1">
    <citation type="submission" date="2016-11" db="EMBL/GenBank/DDBJ databases">
        <title>The macronuclear genome of Stentor coeruleus: a giant cell with tiny introns.</title>
        <authorList>
            <person name="Slabodnick M."/>
            <person name="Ruby J.G."/>
            <person name="Reiff S.B."/>
            <person name="Swart E.C."/>
            <person name="Gosai S."/>
            <person name="Prabakaran S."/>
            <person name="Witkowska E."/>
            <person name="Larue G.E."/>
            <person name="Fisher S."/>
            <person name="Freeman R.M."/>
            <person name="Gunawardena J."/>
            <person name="Chu W."/>
            <person name="Stover N.A."/>
            <person name="Gregory B.D."/>
            <person name="Nowacki M."/>
            <person name="Derisi J."/>
            <person name="Roy S.W."/>
            <person name="Marshall W.F."/>
            <person name="Sood P."/>
        </authorList>
    </citation>
    <scope>NUCLEOTIDE SEQUENCE [LARGE SCALE GENOMIC DNA]</scope>
    <source>
        <strain evidence="2">WM001</strain>
    </source>
</reference>
<evidence type="ECO:0000313" key="3">
    <source>
        <dbReference type="Proteomes" id="UP000187209"/>
    </source>
</evidence>
<evidence type="ECO:0000256" key="1">
    <source>
        <dbReference type="SAM" id="MobiDB-lite"/>
    </source>
</evidence>
<dbReference type="AlphaFoldDB" id="A0A1R2C8N1"/>
<gene>
    <name evidence="2" type="ORF">SteCoe_13399</name>
</gene>
<evidence type="ECO:0000313" key="2">
    <source>
        <dbReference type="EMBL" id="OMJ85305.1"/>
    </source>
</evidence>
<proteinExistence type="predicted"/>
<feature type="compositionally biased region" description="Basic and acidic residues" evidence="1">
    <location>
        <begin position="1"/>
        <end position="10"/>
    </location>
</feature>
<comment type="caution">
    <text evidence="2">The sequence shown here is derived from an EMBL/GenBank/DDBJ whole genome shotgun (WGS) entry which is preliminary data.</text>
</comment>
<sequence length="294" mass="33999">MQNENPELRKPKPRSISQIPLKTNFHSKQNDSFPKSPLKIKRQSNTHNIKILKRTDSSPFITINPNKSSLIQPYKTVGDIMFEIVRKRTSFISQNILAPPIIITTSNNSFNETTTSTLSNSLGFSKFKRNNTILSRNNSPNTKEENVGIVLKKIPGSFTRSCKKFNEKKNQDAKQSRADLYYLKRKMTKTNCTMSILDFWSNEMMTNASKLIVKPLNNNFKQNVFKFPNLRRKASLPQGRGFCLNYENDFSNYDECIKTITKACEIAHNETVELRKNLYTSYASIREMHKDYKS</sequence>
<feature type="compositionally biased region" description="Polar residues" evidence="1">
    <location>
        <begin position="15"/>
        <end position="33"/>
    </location>
</feature>